<protein>
    <submittedName>
        <fullName evidence="10">Cytochrome P450 71A1 like</fullName>
    </submittedName>
</protein>
<dbReference type="InterPro" id="IPR001128">
    <property type="entry name" value="Cyt_P450"/>
</dbReference>
<evidence type="ECO:0000256" key="2">
    <source>
        <dbReference type="ARBA" id="ARBA00010617"/>
    </source>
</evidence>
<dbReference type="Proteomes" id="UP000241394">
    <property type="component" value="Chromosome LG29"/>
</dbReference>
<gene>
    <name evidence="10" type="ORF">CEY00_Acc32774</name>
</gene>
<comment type="similarity">
    <text evidence="2 9">Belongs to the cytochrome P450 family.</text>
</comment>
<reference evidence="11" key="2">
    <citation type="journal article" date="2018" name="BMC Genomics">
        <title>A manually annotated Actinidia chinensis var. chinensis (kiwifruit) genome highlights the challenges associated with draft genomes and gene prediction in plants.</title>
        <authorList>
            <person name="Pilkington S.M."/>
            <person name="Crowhurst R."/>
            <person name="Hilario E."/>
            <person name="Nardozza S."/>
            <person name="Fraser L."/>
            <person name="Peng Y."/>
            <person name="Gunaseelan K."/>
            <person name="Simpson R."/>
            <person name="Tahir J."/>
            <person name="Deroles S.C."/>
            <person name="Templeton K."/>
            <person name="Luo Z."/>
            <person name="Davy M."/>
            <person name="Cheng C."/>
            <person name="McNeilage M."/>
            <person name="Scaglione D."/>
            <person name="Liu Y."/>
            <person name="Zhang Q."/>
            <person name="Datson P."/>
            <person name="De Silva N."/>
            <person name="Gardiner S.E."/>
            <person name="Bassett H."/>
            <person name="Chagne D."/>
            <person name="McCallum J."/>
            <person name="Dzierzon H."/>
            <person name="Deng C."/>
            <person name="Wang Y.Y."/>
            <person name="Barron L."/>
            <person name="Manako K."/>
            <person name="Bowen J."/>
            <person name="Foster T.M."/>
            <person name="Erridge Z.A."/>
            <person name="Tiffin H."/>
            <person name="Waite C.N."/>
            <person name="Davies K.M."/>
            <person name="Grierson E.P."/>
            <person name="Laing W.A."/>
            <person name="Kirk R."/>
            <person name="Chen X."/>
            <person name="Wood M."/>
            <person name="Montefiori M."/>
            <person name="Brummell D.A."/>
            <person name="Schwinn K.E."/>
            <person name="Catanach A."/>
            <person name="Fullerton C."/>
            <person name="Li D."/>
            <person name="Meiyalaghan S."/>
            <person name="Nieuwenhuizen N."/>
            <person name="Read N."/>
            <person name="Prakash R."/>
            <person name="Hunter D."/>
            <person name="Zhang H."/>
            <person name="McKenzie M."/>
            <person name="Knabel M."/>
            <person name="Harris A."/>
            <person name="Allan A.C."/>
            <person name="Gleave A."/>
            <person name="Chen A."/>
            <person name="Janssen B.J."/>
            <person name="Plunkett B."/>
            <person name="Ampomah-Dwamena C."/>
            <person name="Voogd C."/>
            <person name="Leif D."/>
            <person name="Lafferty D."/>
            <person name="Souleyre E.J.F."/>
            <person name="Varkonyi-Gasic E."/>
            <person name="Gambi F."/>
            <person name="Hanley J."/>
            <person name="Yao J.L."/>
            <person name="Cheung J."/>
            <person name="David K.M."/>
            <person name="Warren B."/>
            <person name="Marsh K."/>
            <person name="Snowden K.C."/>
            <person name="Lin-Wang K."/>
            <person name="Brian L."/>
            <person name="Martinez-Sanchez M."/>
            <person name="Wang M."/>
            <person name="Ileperuma N."/>
            <person name="Macnee N."/>
            <person name="Campin R."/>
            <person name="McAtee P."/>
            <person name="Drummond R.S.M."/>
            <person name="Espley R.V."/>
            <person name="Ireland H.S."/>
            <person name="Wu R."/>
            <person name="Atkinson R.G."/>
            <person name="Karunairetnam S."/>
            <person name="Bulley S."/>
            <person name="Chunkath S."/>
            <person name="Hanley Z."/>
            <person name="Storey R."/>
            <person name="Thrimawithana A.H."/>
            <person name="Thomson S."/>
            <person name="David C."/>
            <person name="Testolin R."/>
            <person name="Huang H."/>
            <person name="Hellens R.P."/>
            <person name="Schaffer R.J."/>
        </authorList>
    </citation>
    <scope>NUCLEOTIDE SEQUENCE [LARGE SCALE GENOMIC DNA]</scope>
    <source>
        <strain evidence="11">cv. Red5</strain>
    </source>
</reference>
<proteinExistence type="inferred from homology"/>
<dbReference type="PANTHER" id="PTHR47952">
    <property type="entry name" value="TRYPTAMINE 5-HYDROXYLASE"/>
    <property type="match status" value="1"/>
</dbReference>
<evidence type="ECO:0000256" key="6">
    <source>
        <dbReference type="ARBA" id="ARBA00023004"/>
    </source>
</evidence>
<dbReference type="GO" id="GO:0020037">
    <property type="term" value="F:heme binding"/>
    <property type="evidence" value="ECO:0007669"/>
    <property type="project" value="InterPro"/>
</dbReference>
<keyword evidence="3 8" id="KW-0349">Heme</keyword>
<feature type="binding site" description="axial binding residue" evidence="8">
    <location>
        <position position="143"/>
    </location>
    <ligand>
        <name>heme</name>
        <dbReference type="ChEBI" id="CHEBI:30413"/>
    </ligand>
    <ligandPart>
        <name>Fe</name>
        <dbReference type="ChEBI" id="CHEBI:18248"/>
    </ligandPart>
</feature>
<comment type="caution">
    <text evidence="10">The sequence shown here is derived from an EMBL/GenBank/DDBJ whole genome shotgun (WGS) entry which is preliminary data.</text>
</comment>
<evidence type="ECO:0000256" key="3">
    <source>
        <dbReference type="ARBA" id="ARBA00022617"/>
    </source>
</evidence>
<dbReference type="GO" id="GO:0016705">
    <property type="term" value="F:oxidoreductase activity, acting on paired donors, with incorporation or reduction of molecular oxygen"/>
    <property type="evidence" value="ECO:0007669"/>
    <property type="project" value="InterPro"/>
</dbReference>
<dbReference type="GO" id="GO:0005506">
    <property type="term" value="F:iron ion binding"/>
    <property type="evidence" value="ECO:0007669"/>
    <property type="project" value="InterPro"/>
</dbReference>
<evidence type="ECO:0000256" key="5">
    <source>
        <dbReference type="ARBA" id="ARBA00023002"/>
    </source>
</evidence>
<keyword evidence="4 8" id="KW-0479">Metal-binding</keyword>
<dbReference type="PRINTS" id="PR00385">
    <property type="entry name" value="P450"/>
</dbReference>
<dbReference type="PRINTS" id="PR00463">
    <property type="entry name" value="EP450I"/>
</dbReference>
<evidence type="ECO:0000256" key="7">
    <source>
        <dbReference type="ARBA" id="ARBA00023033"/>
    </source>
</evidence>
<evidence type="ECO:0000313" key="10">
    <source>
        <dbReference type="EMBL" id="PSR84794.1"/>
    </source>
</evidence>
<dbReference type="OMA" id="FIEISHT"/>
<dbReference type="EMBL" id="NKQK01000029">
    <property type="protein sequence ID" value="PSR84794.1"/>
    <property type="molecule type" value="Genomic_DNA"/>
</dbReference>
<dbReference type="Pfam" id="PF00067">
    <property type="entry name" value="p450"/>
    <property type="match status" value="1"/>
</dbReference>
<dbReference type="PROSITE" id="PS00086">
    <property type="entry name" value="CYTOCHROME_P450"/>
    <property type="match status" value="1"/>
</dbReference>
<keyword evidence="11" id="KW-1185">Reference proteome</keyword>
<dbReference type="InParanoid" id="A0A2R6P3D1"/>
<dbReference type="AlphaFoldDB" id="A0A2R6P3D1"/>
<keyword evidence="6 8" id="KW-0408">Iron</keyword>
<dbReference type="InterPro" id="IPR017972">
    <property type="entry name" value="Cyt_P450_CS"/>
</dbReference>
<organism evidence="10 11">
    <name type="scientific">Actinidia chinensis var. chinensis</name>
    <name type="common">Chinese soft-hair kiwi</name>
    <dbReference type="NCBI Taxonomy" id="1590841"/>
    <lineage>
        <taxon>Eukaryota</taxon>
        <taxon>Viridiplantae</taxon>
        <taxon>Streptophyta</taxon>
        <taxon>Embryophyta</taxon>
        <taxon>Tracheophyta</taxon>
        <taxon>Spermatophyta</taxon>
        <taxon>Magnoliopsida</taxon>
        <taxon>eudicotyledons</taxon>
        <taxon>Gunneridae</taxon>
        <taxon>Pentapetalae</taxon>
        <taxon>asterids</taxon>
        <taxon>Ericales</taxon>
        <taxon>Actinidiaceae</taxon>
        <taxon>Actinidia</taxon>
    </lineage>
</organism>
<dbReference type="OrthoDB" id="1055148at2759"/>
<dbReference type="Gene3D" id="1.10.630.10">
    <property type="entry name" value="Cytochrome P450"/>
    <property type="match status" value="1"/>
</dbReference>
<evidence type="ECO:0000256" key="9">
    <source>
        <dbReference type="RuleBase" id="RU000461"/>
    </source>
</evidence>
<dbReference type="FunFam" id="1.10.630.10:FF:000126">
    <property type="entry name" value="Predicted protein"/>
    <property type="match status" value="1"/>
</dbReference>
<dbReference type="InterPro" id="IPR036396">
    <property type="entry name" value="Cyt_P450_sf"/>
</dbReference>
<dbReference type="GO" id="GO:0004497">
    <property type="term" value="F:monooxygenase activity"/>
    <property type="evidence" value="ECO:0007669"/>
    <property type="project" value="UniProtKB-KW"/>
</dbReference>
<evidence type="ECO:0000256" key="8">
    <source>
        <dbReference type="PIRSR" id="PIRSR602401-1"/>
    </source>
</evidence>
<dbReference type="STRING" id="1590841.A0A2R6P3D1"/>
<accession>A0A2R6P3D1</accession>
<sequence length="205" mass="23009">MFVAGTDTTSSTLEWTMTQLARHPEVMKKAQEEVRKIASVKGEVEEGDLPHLHYLKSVIKETMRLNPPVPLLVPRESLETCVLNGYEIPAKTRVLINTHAIGRDPESWEDPEEFDPERFEKSKIDFRGGDYLFLPFGGGRRGCPGFAFGLATVEIALARLLYHFDWELPNGVGVGDLDLEEVFGLATRKKSALVLVPKYPAIEEK</sequence>
<dbReference type="PANTHER" id="PTHR47952:SF1">
    <property type="entry name" value="TRYPTAMINE 5-HYDROXYLASE"/>
    <property type="match status" value="1"/>
</dbReference>
<name>A0A2R6P3D1_ACTCC</name>
<dbReference type="Gramene" id="PSR84794">
    <property type="protein sequence ID" value="PSR84794"/>
    <property type="gene ID" value="CEY00_Acc32774"/>
</dbReference>
<dbReference type="InterPro" id="IPR002401">
    <property type="entry name" value="Cyt_P450_E_grp-I"/>
</dbReference>
<evidence type="ECO:0000256" key="4">
    <source>
        <dbReference type="ARBA" id="ARBA00022723"/>
    </source>
</evidence>
<reference evidence="10 11" key="1">
    <citation type="submission" date="2017-07" db="EMBL/GenBank/DDBJ databases">
        <title>An improved, manually edited Actinidia chinensis var. chinensis (kiwifruit) genome highlights the challenges associated with draft genomes and gene prediction in plants.</title>
        <authorList>
            <person name="Pilkington S."/>
            <person name="Crowhurst R."/>
            <person name="Hilario E."/>
            <person name="Nardozza S."/>
            <person name="Fraser L."/>
            <person name="Peng Y."/>
            <person name="Gunaseelan K."/>
            <person name="Simpson R."/>
            <person name="Tahir J."/>
            <person name="Deroles S."/>
            <person name="Templeton K."/>
            <person name="Luo Z."/>
            <person name="Davy M."/>
            <person name="Cheng C."/>
            <person name="Mcneilage M."/>
            <person name="Scaglione D."/>
            <person name="Liu Y."/>
            <person name="Zhang Q."/>
            <person name="Datson P."/>
            <person name="De Silva N."/>
            <person name="Gardiner S."/>
            <person name="Bassett H."/>
            <person name="Chagne D."/>
            <person name="Mccallum J."/>
            <person name="Dzierzon H."/>
            <person name="Deng C."/>
            <person name="Wang Y.-Y."/>
            <person name="Barron N."/>
            <person name="Manako K."/>
            <person name="Bowen J."/>
            <person name="Foster T."/>
            <person name="Erridge Z."/>
            <person name="Tiffin H."/>
            <person name="Waite C."/>
            <person name="Davies K."/>
            <person name="Grierson E."/>
            <person name="Laing W."/>
            <person name="Kirk R."/>
            <person name="Chen X."/>
            <person name="Wood M."/>
            <person name="Montefiori M."/>
            <person name="Brummell D."/>
            <person name="Schwinn K."/>
            <person name="Catanach A."/>
            <person name="Fullerton C."/>
            <person name="Li D."/>
            <person name="Meiyalaghan S."/>
            <person name="Nieuwenhuizen N."/>
            <person name="Read N."/>
            <person name="Prakash R."/>
            <person name="Hunter D."/>
            <person name="Zhang H."/>
            <person name="Mckenzie M."/>
            <person name="Knabel M."/>
            <person name="Harris A."/>
            <person name="Allan A."/>
            <person name="Chen A."/>
            <person name="Janssen B."/>
            <person name="Plunkett B."/>
            <person name="Dwamena C."/>
            <person name="Voogd C."/>
            <person name="Leif D."/>
            <person name="Lafferty D."/>
            <person name="Souleyre E."/>
            <person name="Varkonyi-Gasic E."/>
            <person name="Gambi F."/>
            <person name="Hanley J."/>
            <person name="Yao J.-L."/>
            <person name="Cheung J."/>
            <person name="David K."/>
            <person name="Warren B."/>
            <person name="Marsh K."/>
            <person name="Snowden K."/>
            <person name="Lin-Wang K."/>
            <person name="Brian L."/>
            <person name="Martinez-Sanchez M."/>
            <person name="Wang M."/>
            <person name="Ileperuma N."/>
            <person name="Macnee N."/>
            <person name="Campin R."/>
            <person name="Mcatee P."/>
            <person name="Drummond R."/>
            <person name="Espley R."/>
            <person name="Ireland H."/>
            <person name="Wu R."/>
            <person name="Atkinson R."/>
            <person name="Karunairetnam S."/>
            <person name="Bulley S."/>
            <person name="Chunkath S."/>
            <person name="Hanley Z."/>
            <person name="Storey R."/>
            <person name="Thrimawithana A."/>
            <person name="Thomson S."/>
            <person name="David C."/>
            <person name="Testolin R."/>
        </authorList>
    </citation>
    <scope>NUCLEOTIDE SEQUENCE [LARGE SCALE GENOMIC DNA]</scope>
    <source>
        <strain evidence="11">cv. Red5</strain>
        <tissue evidence="10">Young leaf</tissue>
    </source>
</reference>
<keyword evidence="7 9" id="KW-0503">Monooxygenase</keyword>
<keyword evidence="5 9" id="KW-0560">Oxidoreductase</keyword>
<dbReference type="SUPFAM" id="SSF48264">
    <property type="entry name" value="Cytochrome P450"/>
    <property type="match status" value="1"/>
</dbReference>
<evidence type="ECO:0000256" key="1">
    <source>
        <dbReference type="ARBA" id="ARBA00001971"/>
    </source>
</evidence>
<comment type="cofactor">
    <cofactor evidence="1 8">
        <name>heme</name>
        <dbReference type="ChEBI" id="CHEBI:30413"/>
    </cofactor>
</comment>
<evidence type="ECO:0000313" key="11">
    <source>
        <dbReference type="Proteomes" id="UP000241394"/>
    </source>
</evidence>